<gene>
    <name evidence="1" type="ORF">Tco_0894719</name>
</gene>
<proteinExistence type="predicted"/>
<sequence length="182" mass="21519">MVEKNKLDEDLQRAPIDATLYHDMIGYFMYLTSSRPNLIYAVFLCARYQAKPTEKHLNAVKWIFRYLKGAINMVRRDRDDTRRRLRRLESYVERHLGIGDNGKDSLKFTHLNFKGTEGVVRLIRWFKKMETVFHISNCPEKYQVKYATCTPLNSALTWWNSHKRTIGTEAAFACPWREAHIS</sequence>
<comment type="caution">
    <text evidence="1">The sequence shown here is derived from an EMBL/GenBank/DDBJ whole genome shotgun (WGS) entry which is preliminary data.</text>
</comment>
<dbReference type="PANTHER" id="PTHR11439">
    <property type="entry name" value="GAG-POL-RELATED RETROTRANSPOSON"/>
    <property type="match status" value="1"/>
</dbReference>
<dbReference type="Proteomes" id="UP001151760">
    <property type="component" value="Unassembled WGS sequence"/>
</dbReference>
<dbReference type="PANTHER" id="PTHR11439:SF483">
    <property type="entry name" value="PEPTIDE SYNTHASE GLIP-LIKE, PUTATIVE (AFU_ORTHOLOGUE AFUA_3G12920)-RELATED"/>
    <property type="match status" value="1"/>
</dbReference>
<evidence type="ECO:0008006" key="3">
    <source>
        <dbReference type="Google" id="ProtNLM"/>
    </source>
</evidence>
<protein>
    <recommendedName>
        <fullName evidence="3">Reverse transcriptase Ty1/copia-type domain-containing protein</fullName>
    </recommendedName>
</protein>
<reference evidence="1" key="2">
    <citation type="submission" date="2022-01" db="EMBL/GenBank/DDBJ databases">
        <authorList>
            <person name="Yamashiro T."/>
            <person name="Shiraishi A."/>
            <person name="Satake H."/>
            <person name="Nakayama K."/>
        </authorList>
    </citation>
    <scope>NUCLEOTIDE SEQUENCE</scope>
</reference>
<accession>A0ABQ5CFD1</accession>
<keyword evidence="2" id="KW-1185">Reference proteome</keyword>
<evidence type="ECO:0000313" key="1">
    <source>
        <dbReference type="EMBL" id="GJT24782.1"/>
    </source>
</evidence>
<evidence type="ECO:0000313" key="2">
    <source>
        <dbReference type="Proteomes" id="UP001151760"/>
    </source>
</evidence>
<organism evidence="1 2">
    <name type="scientific">Tanacetum coccineum</name>
    <dbReference type="NCBI Taxonomy" id="301880"/>
    <lineage>
        <taxon>Eukaryota</taxon>
        <taxon>Viridiplantae</taxon>
        <taxon>Streptophyta</taxon>
        <taxon>Embryophyta</taxon>
        <taxon>Tracheophyta</taxon>
        <taxon>Spermatophyta</taxon>
        <taxon>Magnoliopsida</taxon>
        <taxon>eudicotyledons</taxon>
        <taxon>Gunneridae</taxon>
        <taxon>Pentapetalae</taxon>
        <taxon>asterids</taxon>
        <taxon>campanulids</taxon>
        <taxon>Asterales</taxon>
        <taxon>Asteraceae</taxon>
        <taxon>Asteroideae</taxon>
        <taxon>Anthemideae</taxon>
        <taxon>Anthemidinae</taxon>
        <taxon>Tanacetum</taxon>
    </lineage>
</organism>
<name>A0ABQ5CFD1_9ASTR</name>
<dbReference type="EMBL" id="BQNB010014163">
    <property type="protein sequence ID" value="GJT24782.1"/>
    <property type="molecule type" value="Genomic_DNA"/>
</dbReference>
<reference evidence="1" key="1">
    <citation type="journal article" date="2022" name="Int. J. Mol. Sci.">
        <title>Draft Genome of Tanacetum Coccineum: Genomic Comparison of Closely Related Tanacetum-Family Plants.</title>
        <authorList>
            <person name="Yamashiro T."/>
            <person name="Shiraishi A."/>
            <person name="Nakayama K."/>
            <person name="Satake H."/>
        </authorList>
    </citation>
    <scope>NUCLEOTIDE SEQUENCE</scope>
</reference>